<protein>
    <submittedName>
        <fullName evidence="2">Uncharacterized protein</fullName>
    </submittedName>
</protein>
<reference evidence="2" key="2">
    <citation type="journal article" date="2015" name="Data Brief">
        <title>Shoot transcriptome of the giant reed, Arundo donax.</title>
        <authorList>
            <person name="Barrero R.A."/>
            <person name="Guerrero F.D."/>
            <person name="Moolhuijzen P."/>
            <person name="Goolsby J.A."/>
            <person name="Tidwell J."/>
            <person name="Bellgard S.E."/>
            <person name="Bellgard M.I."/>
        </authorList>
    </citation>
    <scope>NUCLEOTIDE SEQUENCE</scope>
    <source>
        <tissue evidence="2">Shoot tissue taken approximately 20 cm above the soil surface</tissue>
    </source>
</reference>
<feature type="region of interest" description="Disordered" evidence="1">
    <location>
        <begin position="38"/>
        <end position="66"/>
    </location>
</feature>
<evidence type="ECO:0000313" key="2">
    <source>
        <dbReference type="EMBL" id="JAD87638.1"/>
    </source>
</evidence>
<name>A0A0A9DLU9_ARUDO</name>
<accession>A0A0A9DLU9</accession>
<evidence type="ECO:0000256" key="1">
    <source>
        <dbReference type="SAM" id="MobiDB-lite"/>
    </source>
</evidence>
<feature type="compositionally biased region" description="Basic residues" evidence="1">
    <location>
        <begin position="54"/>
        <end position="66"/>
    </location>
</feature>
<proteinExistence type="predicted"/>
<reference evidence="2" key="1">
    <citation type="submission" date="2014-09" db="EMBL/GenBank/DDBJ databases">
        <authorList>
            <person name="Magalhaes I.L.F."/>
            <person name="Oliveira U."/>
            <person name="Santos F.R."/>
            <person name="Vidigal T.H.D.A."/>
            <person name="Brescovit A.D."/>
            <person name="Santos A.J."/>
        </authorList>
    </citation>
    <scope>NUCLEOTIDE SEQUENCE</scope>
    <source>
        <tissue evidence="2">Shoot tissue taken approximately 20 cm above the soil surface</tissue>
    </source>
</reference>
<dbReference type="EMBL" id="GBRH01210257">
    <property type="protein sequence ID" value="JAD87638.1"/>
    <property type="molecule type" value="Transcribed_RNA"/>
</dbReference>
<organism evidence="2">
    <name type="scientific">Arundo donax</name>
    <name type="common">Giant reed</name>
    <name type="synonym">Donax arundinaceus</name>
    <dbReference type="NCBI Taxonomy" id="35708"/>
    <lineage>
        <taxon>Eukaryota</taxon>
        <taxon>Viridiplantae</taxon>
        <taxon>Streptophyta</taxon>
        <taxon>Embryophyta</taxon>
        <taxon>Tracheophyta</taxon>
        <taxon>Spermatophyta</taxon>
        <taxon>Magnoliopsida</taxon>
        <taxon>Liliopsida</taxon>
        <taxon>Poales</taxon>
        <taxon>Poaceae</taxon>
        <taxon>PACMAD clade</taxon>
        <taxon>Arundinoideae</taxon>
        <taxon>Arundineae</taxon>
        <taxon>Arundo</taxon>
    </lineage>
</organism>
<sequence length="66" mass="6943">MVLFDGHRVLVLLHSNGVLHDSHQVLLCCDGVLTRSRGSNDVAGAGGGGAVAARGRRRHRSREGGQ</sequence>
<dbReference type="AlphaFoldDB" id="A0A0A9DLU9"/>